<dbReference type="GeneID" id="59052646"/>
<dbReference type="AlphaFoldDB" id="A0A0P1AMW9"/>
<proteinExistence type="predicted"/>
<evidence type="ECO:0000313" key="2">
    <source>
        <dbReference type="Proteomes" id="UP000054928"/>
    </source>
</evidence>
<accession>A0A0P1AMW9</accession>
<dbReference type="RefSeq" id="XP_036263234.1">
    <property type="nucleotide sequence ID" value="XM_036407540.1"/>
</dbReference>
<protein>
    <submittedName>
        <fullName evidence="1">Uncharacterized protein</fullName>
    </submittedName>
</protein>
<evidence type="ECO:0000313" key="1">
    <source>
        <dbReference type="EMBL" id="CEG42744.1"/>
    </source>
</evidence>
<reference evidence="2" key="1">
    <citation type="submission" date="2014-09" db="EMBL/GenBank/DDBJ databases">
        <authorList>
            <person name="Sharma Rahul"/>
            <person name="Thines Marco"/>
        </authorList>
    </citation>
    <scope>NUCLEOTIDE SEQUENCE [LARGE SCALE GENOMIC DNA]</scope>
</reference>
<dbReference type="EMBL" id="CCYD01000645">
    <property type="protein sequence ID" value="CEG42744.1"/>
    <property type="molecule type" value="Genomic_DNA"/>
</dbReference>
<organism evidence="1 2">
    <name type="scientific">Plasmopara halstedii</name>
    <name type="common">Downy mildew of sunflower</name>
    <dbReference type="NCBI Taxonomy" id="4781"/>
    <lineage>
        <taxon>Eukaryota</taxon>
        <taxon>Sar</taxon>
        <taxon>Stramenopiles</taxon>
        <taxon>Oomycota</taxon>
        <taxon>Peronosporomycetes</taxon>
        <taxon>Peronosporales</taxon>
        <taxon>Peronosporaceae</taxon>
        <taxon>Plasmopara</taxon>
    </lineage>
</organism>
<dbReference type="Proteomes" id="UP000054928">
    <property type="component" value="Unassembled WGS sequence"/>
</dbReference>
<keyword evidence="2" id="KW-1185">Reference proteome</keyword>
<name>A0A0P1AMW9_PLAHL</name>
<sequence length="64" mass="7290">MIMFVPTTKFSMPCKLSFAPQHHTYVGDNNTGSTPFCLIRRTAIIFHPYHPKTGGSMRLPYELC</sequence>